<organism evidence="1">
    <name type="scientific">viral metagenome</name>
    <dbReference type="NCBI Taxonomy" id="1070528"/>
    <lineage>
        <taxon>unclassified sequences</taxon>
        <taxon>metagenomes</taxon>
        <taxon>organismal metagenomes</taxon>
    </lineage>
</organism>
<dbReference type="AlphaFoldDB" id="A0A6H1ZSS2"/>
<reference evidence="1" key="1">
    <citation type="submission" date="2020-03" db="EMBL/GenBank/DDBJ databases">
        <title>The deep terrestrial virosphere.</title>
        <authorList>
            <person name="Holmfeldt K."/>
            <person name="Nilsson E."/>
            <person name="Simone D."/>
            <person name="Lopez-Fernandez M."/>
            <person name="Wu X."/>
            <person name="de Brujin I."/>
            <person name="Lundin D."/>
            <person name="Andersson A."/>
            <person name="Bertilsson S."/>
            <person name="Dopson M."/>
        </authorList>
    </citation>
    <scope>NUCLEOTIDE SEQUENCE</scope>
    <source>
        <strain evidence="1">TM448A01837</strain>
        <strain evidence="2">TM448B02415</strain>
    </source>
</reference>
<evidence type="ECO:0000313" key="1">
    <source>
        <dbReference type="EMBL" id="QJA50624.1"/>
    </source>
</evidence>
<proteinExistence type="predicted"/>
<protein>
    <submittedName>
        <fullName evidence="1">Uncharacterized protein</fullName>
    </submittedName>
</protein>
<dbReference type="EMBL" id="MT144911">
    <property type="protein sequence ID" value="QJI01270.1"/>
    <property type="molecule type" value="Genomic_DNA"/>
</dbReference>
<sequence>MNERKIRDIIVDLPLSEIVDAYAEGVEGIPTEKVKSFFREWEGRVPVKLIKQSIYAGIFLFAKRPENVDIIEIND</sequence>
<evidence type="ECO:0000313" key="2">
    <source>
        <dbReference type="EMBL" id="QJI01270.1"/>
    </source>
</evidence>
<accession>A0A6H1ZSS2</accession>
<name>A0A6H1ZSS2_9ZZZZ</name>
<dbReference type="EMBL" id="MT144207">
    <property type="protein sequence ID" value="QJA50624.1"/>
    <property type="molecule type" value="Genomic_DNA"/>
</dbReference>
<gene>
    <name evidence="1" type="ORF">TM448A01837_0009</name>
    <name evidence="2" type="ORF">TM448B02415_0010</name>
</gene>